<dbReference type="AlphaFoldDB" id="A0A5E4RNQ1"/>
<dbReference type="GeneID" id="300402325"/>
<keyword evidence="3" id="KW-1185">Reference proteome</keyword>
<evidence type="ECO:0000313" key="3">
    <source>
        <dbReference type="Proteomes" id="UP000366945"/>
    </source>
</evidence>
<proteinExistence type="predicted"/>
<evidence type="ECO:0000259" key="1">
    <source>
        <dbReference type="PROSITE" id="PS51688"/>
    </source>
</evidence>
<feature type="domain" description="Peptidase S74" evidence="1">
    <location>
        <begin position="140"/>
        <end position="246"/>
    </location>
</feature>
<dbReference type="Pfam" id="PF13884">
    <property type="entry name" value="Peptidase_S74"/>
    <property type="match status" value="1"/>
</dbReference>
<dbReference type="InterPro" id="IPR030392">
    <property type="entry name" value="S74_ICA"/>
</dbReference>
<dbReference type="RefSeq" id="WP_150677691.1">
    <property type="nucleotide sequence ID" value="NZ_CABPSK010000001.1"/>
</dbReference>
<dbReference type="EMBL" id="CABPSK010000001">
    <property type="protein sequence ID" value="VVD64032.1"/>
    <property type="molecule type" value="Genomic_DNA"/>
</dbReference>
<evidence type="ECO:0000313" key="2">
    <source>
        <dbReference type="EMBL" id="VVD64032.1"/>
    </source>
</evidence>
<dbReference type="OrthoDB" id="8667403at2"/>
<accession>A0A5E4RNQ1</accession>
<sequence>MNLQQINLGSTPTGGDGDTVRSAFAKTNQNSTDISEKFTAVDTAVAGKMPANPGGGVDKVVMGSGALDNAINPRWQIKSSSGPMLEFHIPGSTALGNFMDPAGNLYWARTDGGGSASGAARMYLTPTGSLSILGTLSQGSDYRLKTDVIELDPDDVLERVMRFRGVEYTSIFDPDGGRLPGGLAHEVSEAFPLLVQGTKDAVEAAPDIDGKPVARYQRMNYVGLVVYTTVGLQATVRRLEAAEKTIGSLVGRIEALERMMPSEGQAGHETGE</sequence>
<dbReference type="Proteomes" id="UP000366945">
    <property type="component" value="Unassembled WGS sequence"/>
</dbReference>
<name>A0A5E4RNQ1_9BURK</name>
<protein>
    <recommendedName>
        <fullName evidence="1">Peptidase S74 domain-containing protein</fullName>
    </recommendedName>
</protein>
<reference evidence="2 3" key="1">
    <citation type="submission" date="2019-08" db="EMBL/GenBank/DDBJ databases">
        <authorList>
            <person name="Peeters C."/>
        </authorList>
    </citation>
    <scope>NUCLEOTIDE SEQUENCE [LARGE SCALE GENOMIC DNA]</scope>
    <source>
        <strain evidence="2 3">LMG 31114</strain>
    </source>
</reference>
<gene>
    <name evidence="2" type="ORF">PPN31114_00252</name>
</gene>
<organism evidence="2 3">
    <name type="scientific">Pandoraea pneumonica</name>
    <dbReference type="NCBI Taxonomy" id="2508299"/>
    <lineage>
        <taxon>Bacteria</taxon>
        <taxon>Pseudomonadati</taxon>
        <taxon>Pseudomonadota</taxon>
        <taxon>Betaproteobacteria</taxon>
        <taxon>Burkholderiales</taxon>
        <taxon>Burkholderiaceae</taxon>
        <taxon>Pandoraea</taxon>
    </lineage>
</organism>
<dbReference type="PROSITE" id="PS51688">
    <property type="entry name" value="ICA"/>
    <property type="match status" value="1"/>
</dbReference>